<feature type="compositionally biased region" description="Low complexity" evidence="2">
    <location>
        <begin position="29"/>
        <end position="39"/>
    </location>
</feature>
<dbReference type="HOGENOM" id="CLU_102506_0_0_0"/>
<dbReference type="OrthoDB" id="118500at2"/>
<name>Q1IPL0_KORVE</name>
<dbReference type="EMBL" id="CP000360">
    <property type="protein sequence ID" value="ABF41190.1"/>
    <property type="molecule type" value="Genomic_DNA"/>
</dbReference>
<dbReference type="PROSITE" id="PS50005">
    <property type="entry name" value="TPR"/>
    <property type="match status" value="1"/>
</dbReference>
<dbReference type="eggNOG" id="COG0457">
    <property type="taxonomic scope" value="Bacteria"/>
</dbReference>
<dbReference type="EnsemblBacteria" id="ABF41190">
    <property type="protein sequence ID" value="ABF41190"/>
    <property type="gene ID" value="Acid345_2189"/>
</dbReference>
<dbReference type="NCBIfam" id="NF047558">
    <property type="entry name" value="TPR_END_plus"/>
    <property type="match status" value="1"/>
</dbReference>
<dbReference type="Proteomes" id="UP000002432">
    <property type="component" value="Chromosome"/>
</dbReference>
<reference evidence="3 4" key="1">
    <citation type="journal article" date="2009" name="Appl. Environ. Microbiol.">
        <title>Three genomes from the phylum Acidobacteria provide insight into the lifestyles of these microorganisms in soils.</title>
        <authorList>
            <person name="Ward N.L."/>
            <person name="Challacombe J.F."/>
            <person name="Janssen P.H."/>
            <person name="Henrissat B."/>
            <person name="Coutinho P.M."/>
            <person name="Wu M."/>
            <person name="Xie G."/>
            <person name="Haft D.H."/>
            <person name="Sait M."/>
            <person name="Badger J."/>
            <person name="Barabote R.D."/>
            <person name="Bradley B."/>
            <person name="Brettin T.S."/>
            <person name="Brinkac L.M."/>
            <person name="Bruce D."/>
            <person name="Creasy T."/>
            <person name="Daugherty S.C."/>
            <person name="Davidsen T.M."/>
            <person name="DeBoy R.T."/>
            <person name="Detter J.C."/>
            <person name="Dodson R.J."/>
            <person name="Durkin A.S."/>
            <person name="Ganapathy A."/>
            <person name="Gwinn-Giglio M."/>
            <person name="Han C.S."/>
            <person name="Khouri H."/>
            <person name="Kiss H."/>
            <person name="Kothari S.P."/>
            <person name="Madupu R."/>
            <person name="Nelson K.E."/>
            <person name="Nelson W.C."/>
            <person name="Paulsen I."/>
            <person name="Penn K."/>
            <person name="Ren Q."/>
            <person name="Rosovitz M.J."/>
            <person name="Selengut J.D."/>
            <person name="Shrivastava S."/>
            <person name="Sullivan S.A."/>
            <person name="Tapia R."/>
            <person name="Thompson L.S."/>
            <person name="Watkins K.L."/>
            <person name="Yang Q."/>
            <person name="Yu C."/>
            <person name="Zafar N."/>
            <person name="Zhou L."/>
            <person name="Kuske C.R."/>
        </authorList>
    </citation>
    <scope>NUCLEOTIDE SEQUENCE [LARGE SCALE GENOMIC DNA]</scope>
    <source>
        <strain evidence="3 4">Ellin345</strain>
    </source>
</reference>
<feature type="repeat" description="TPR" evidence="1">
    <location>
        <begin position="112"/>
        <end position="145"/>
    </location>
</feature>
<keyword evidence="1" id="KW-0802">TPR repeat</keyword>
<evidence type="ECO:0000313" key="4">
    <source>
        <dbReference type="Proteomes" id="UP000002432"/>
    </source>
</evidence>
<sequence>MKKKAPPKLKETMAKSQQTKPVNKRRAEAAAPESPAGKALTTSNDPRFQQAVQNYEHGLKAMQGHKFDKAIAFLEKVVAGPSPELADRASVHLSTCKQQMSRTENASKFKTPEEHYDFAISLVNMGDYITAREHFDKLLKTHPTKDFIWYGAAVLECLTSHYPEALRALAESIRLNPSNRFQARNDSDFNNLTEDPRFTELLYPDIGYEGPSSTRY</sequence>
<proteinExistence type="predicted"/>
<accession>Q1IPL0</accession>
<keyword evidence="4" id="KW-1185">Reference proteome</keyword>
<evidence type="ECO:0000256" key="2">
    <source>
        <dbReference type="SAM" id="MobiDB-lite"/>
    </source>
</evidence>
<evidence type="ECO:0000313" key="3">
    <source>
        <dbReference type="EMBL" id="ABF41190.1"/>
    </source>
</evidence>
<dbReference type="Gene3D" id="1.25.40.10">
    <property type="entry name" value="Tetratricopeptide repeat domain"/>
    <property type="match status" value="1"/>
</dbReference>
<dbReference type="RefSeq" id="WP_011522991.1">
    <property type="nucleotide sequence ID" value="NC_008009.1"/>
</dbReference>
<dbReference type="STRING" id="204669.Acid345_2189"/>
<dbReference type="AlphaFoldDB" id="Q1IPL0"/>
<feature type="region of interest" description="Disordered" evidence="2">
    <location>
        <begin position="1"/>
        <end position="44"/>
    </location>
</feature>
<gene>
    <name evidence="3" type="ordered locus">Acid345_2189</name>
</gene>
<dbReference type="KEGG" id="aba:Acid345_2189"/>
<organism evidence="3 4">
    <name type="scientific">Koribacter versatilis (strain Ellin345)</name>
    <dbReference type="NCBI Taxonomy" id="204669"/>
    <lineage>
        <taxon>Bacteria</taxon>
        <taxon>Pseudomonadati</taxon>
        <taxon>Acidobacteriota</taxon>
        <taxon>Terriglobia</taxon>
        <taxon>Terriglobales</taxon>
        <taxon>Candidatus Korobacteraceae</taxon>
        <taxon>Candidatus Korobacter</taxon>
    </lineage>
</organism>
<dbReference type="InterPro" id="IPR011990">
    <property type="entry name" value="TPR-like_helical_dom_sf"/>
</dbReference>
<evidence type="ECO:0000256" key="1">
    <source>
        <dbReference type="PROSITE-ProRule" id="PRU00339"/>
    </source>
</evidence>
<protein>
    <submittedName>
        <fullName evidence="3">Uncharacterized protein</fullName>
    </submittedName>
</protein>
<dbReference type="InterPro" id="IPR019734">
    <property type="entry name" value="TPR_rpt"/>
</dbReference>
<dbReference type="SUPFAM" id="SSF48452">
    <property type="entry name" value="TPR-like"/>
    <property type="match status" value="1"/>
</dbReference>